<dbReference type="InterPro" id="IPR036388">
    <property type="entry name" value="WH-like_DNA-bd_sf"/>
</dbReference>
<sequence length="110" mass="12596">MKLTFGNLELDNDTQILTSPRGALRLAHNDYHVMAALMRRGTRITTMDALISDVWSYPREEPEFAEDAVRDCIKNLRGFIGLSALGRHTIKSERGCGYYLDDKRPEDHEK</sequence>
<feature type="domain" description="OmpR/PhoB-type" evidence="3">
    <location>
        <begin position="1"/>
        <end position="102"/>
    </location>
</feature>
<name>A0ABQ0P3J6_9PROT</name>
<proteinExistence type="predicted"/>
<evidence type="ECO:0000313" key="5">
    <source>
        <dbReference type="Proteomes" id="UP001062901"/>
    </source>
</evidence>
<dbReference type="InterPro" id="IPR016032">
    <property type="entry name" value="Sig_transdc_resp-reg_C-effctor"/>
</dbReference>
<feature type="DNA-binding region" description="OmpR/PhoB-type" evidence="2">
    <location>
        <begin position="1"/>
        <end position="102"/>
    </location>
</feature>
<gene>
    <name evidence="4" type="ORF">AA15669_1590</name>
</gene>
<dbReference type="InterPro" id="IPR001867">
    <property type="entry name" value="OmpR/PhoB-type_DNA-bd"/>
</dbReference>
<dbReference type="Pfam" id="PF00486">
    <property type="entry name" value="Trans_reg_C"/>
    <property type="match status" value="1"/>
</dbReference>
<comment type="caution">
    <text evidence="4">The sequence shown here is derived from an EMBL/GenBank/DDBJ whole genome shotgun (WGS) entry which is preliminary data.</text>
</comment>
<dbReference type="PROSITE" id="PS51755">
    <property type="entry name" value="OMPR_PHOB"/>
    <property type="match status" value="1"/>
</dbReference>
<dbReference type="Proteomes" id="UP001062901">
    <property type="component" value="Unassembled WGS sequence"/>
</dbReference>
<dbReference type="Gene3D" id="1.10.10.10">
    <property type="entry name" value="Winged helix-like DNA-binding domain superfamily/Winged helix DNA-binding domain"/>
    <property type="match status" value="1"/>
</dbReference>
<dbReference type="RefSeq" id="WP_018979405.1">
    <property type="nucleotide sequence ID" value="NZ_BAQD01000043.1"/>
</dbReference>
<dbReference type="EMBL" id="BAQD01000043">
    <property type="protein sequence ID" value="GBQ07907.1"/>
    <property type="molecule type" value="Genomic_DNA"/>
</dbReference>
<reference evidence="4" key="1">
    <citation type="submission" date="2013-04" db="EMBL/GenBank/DDBJ databases">
        <title>The genome sequencing project of 58 acetic acid bacteria.</title>
        <authorList>
            <person name="Okamoto-Kainuma A."/>
            <person name="Ishikawa M."/>
            <person name="Umino S."/>
            <person name="Koizumi Y."/>
            <person name="Shiwa Y."/>
            <person name="Yoshikawa H."/>
            <person name="Matsutani M."/>
            <person name="Matsushita K."/>
        </authorList>
    </citation>
    <scope>NUCLEOTIDE SEQUENCE</scope>
    <source>
        <strain evidence="4">DSM 15669</strain>
    </source>
</reference>
<evidence type="ECO:0000259" key="3">
    <source>
        <dbReference type="PROSITE" id="PS51755"/>
    </source>
</evidence>
<accession>A0ABQ0P3J6</accession>
<keyword evidence="1 2" id="KW-0238">DNA-binding</keyword>
<evidence type="ECO:0000313" key="4">
    <source>
        <dbReference type="EMBL" id="GBQ07907.1"/>
    </source>
</evidence>
<protein>
    <recommendedName>
        <fullName evidence="3">OmpR/PhoB-type domain-containing protein</fullName>
    </recommendedName>
</protein>
<dbReference type="SUPFAM" id="SSF46894">
    <property type="entry name" value="C-terminal effector domain of the bipartite response regulators"/>
    <property type="match status" value="1"/>
</dbReference>
<organism evidence="4 5">
    <name type="scientific">Saccharibacter floricola DSM 15669</name>
    <dbReference type="NCBI Taxonomy" id="1123227"/>
    <lineage>
        <taxon>Bacteria</taxon>
        <taxon>Pseudomonadati</taxon>
        <taxon>Pseudomonadota</taxon>
        <taxon>Alphaproteobacteria</taxon>
        <taxon>Acetobacterales</taxon>
        <taxon>Acetobacteraceae</taxon>
        <taxon>Saccharibacter</taxon>
    </lineage>
</organism>
<evidence type="ECO:0000256" key="2">
    <source>
        <dbReference type="PROSITE-ProRule" id="PRU01091"/>
    </source>
</evidence>
<evidence type="ECO:0000256" key="1">
    <source>
        <dbReference type="ARBA" id="ARBA00023125"/>
    </source>
</evidence>
<keyword evidence="5" id="KW-1185">Reference proteome</keyword>